<evidence type="ECO:0000313" key="2">
    <source>
        <dbReference type="Proteomes" id="UP001147760"/>
    </source>
</evidence>
<gene>
    <name evidence="1" type="ORF">N7530_006801</name>
</gene>
<proteinExistence type="predicted"/>
<organism evidence="1 2">
    <name type="scientific">Penicillium desertorum</name>
    <dbReference type="NCBI Taxonomy" id="1303715"/>
    <lineage>
        <taxon>Eukaryota</taxon>
        <taxon>Fungi</taxon>
        <taxon>Dikarya</taxon>
        <taxon>Ascomycota</taxon>
        <taxon>Pezizomycotina</taxon>
        <taxon>Eurotiomycetes</taxon>
        <taxon>Eurotiomycetidae</taxon>
        <taxon>Eurotiales</taxon>
        <taxon>Aspergillaceae</taxon>
        <taxon>Penicillium</taxon>
    </lineage>
</organism>
<reference evidence="1" key="1">
    <citation type="submission" date="2022-12" db="EMBL/GenBank/DDBJ databases">
        <authorList>
            <person name="Petersen C."/>
        </authorList>
    </citation>
    <scope>NUCLEOTIDE SEQUENCE</scope>
    <source>
        <strain evidence="1">IBT 17660</strain>
    </source>
</reference>
<dbReference type="Proteomes" id="UP001147760">
    <property type="component" value="Unassembled WGS sequence"/>
</dbReference>
<name>A0A9W9WSE8_9EURO</name>
<comment type="caution">
    <text evidence="1">The sequence shown here is derived from an EMBL/GenBank/DDBJ whole genome shotgun (WGS) entry which is preliminary data.</text>
</comment>
<protein>
    <submittedName>
        <fullName evidence="1">Uncharacterized protein</fullName>
    </submittedName>
</protein>
<reference evidence="1" key="2">
    <citation type="journal article" date="2023" name="IMA Fungus">
        <title>Comparative genomic study of the Penicillium genus elucidates a diverse pangenome and 15 lateral gene transfer events.</title>
        <authorList>
            <person name="Petersen C."/>
            <person name="Sorensen T."/>
            <person name="Nielsen M.R."/>
            <person name="Sondergaard T.E."/>
            <person name="Sorensen J.L."/>
            <person name="Fitzpatrick D.A."/>
            <person name="Frisvad J.C."/>
            <person name="Nielsen K.L."/>
        </authorList>
    </citation>
    <scope>NUCLEOTIDE SEQUENCE</scope>
    <source>
        <strain evidence="1">IBT 17660</strain>
    </source>
</reference>
<dbReference type="AlphaFoldDB" id="A0A9W9WSE8"/>
<keyword evidence="2" id="KW-1185">Reference proteome</keyword>
<accession>A0A9W9WSE8</accession>
<evidence type="ECO:0000313" key="1">
    <source>
        <dbReference type="EMBL" id="KAJ5472800.1"/>
    </source>
</evidence>
<sequence length="172" mass="19017">MQLGPTITSTVETSLPPQEVGHPYSSNTHMVHVLPACCEPELEGAALQYPYALQSGMCFRHRQLGSPMLTARSITMFENQYVLGVNSVLARLLLMLMSLVSQTVRMATVSSYLLSWRGPSTSGSPAAVNTVSVWMRMIQISEWQAKLVLKVQAGFEVTEPEPMEILDSQYHS</sequence>
<dbReference type="EMBL" id="JAPWDO010000004">
    <property type="protein sequence ID" value="KAJ5472800.1"/>
    <property type="molecule type" value="Genomic_DNA"/>
</dbReference>